<reference evidence="3 4" key="1">
    <citation type="submission" date="2021-01" db="EMBL/GenBank/DDBJ databases">
        <title>WGS of actinomycetes isolated from Thailand.</title>
        <authorList>
            <person name="Thawai C."/>
        </authorList>
    </citation>
    <scope>NUCLEOTIDE SEQUENCE [LARGE SCALE GENOMIC DNA]</scope>
    <source>
        <strain evidence="3 4">CH9-7</strain>
    </source>
</reference>
<keyword evidence="2" id="KW-0812">Transmembrane</keyword>
<sequence length="380" mass="38919">MALAKGARITGGAFCLLFFLFTAYWLAVDLGEFGIDGMWEFWTFQRPAGLNQVTAPFHLGLALLQLAAAITAFAGQRVAGGLLAVATTLTFATTLQAIVSVGNHTSDDKWFQHAETGTSTFDGVFISSGLLFLLTLVAGVVLLAGMRAWPRPKPSEPPLRPAGQAGVVAGLLLGAMALCLVVWHLYMLVQNGTGSFEMLYLGRGALPSLLSLAPGWSGLVFLVLTALAALNSLMRGGAARGLAIGLSVVSLPGALLTLIGLAGNGDLFSLNETMPGLSVLGDVQLLLDLLGSAALLALMARGEPVAPAWYPPAPAPQFGVPGPVPPAGPPQPPAPGWQPSAPGWQPPVPPVPPGPPAGGPQLPPPGNPPQPPGGFGPAPY</sequence>
<feature type="compositionally biased region" description="Pro residues" evidence="1">
    <location>
        <begin position="344"/>
        <end position="380"/>
    </location>
</feature>
<comment type="caution">
    <text evidence="3">The sequence shown here is derived from an EMBL/GenBank/DDBJ whole genome shotgun (WGS) entry which is preliminary data.</text>
</comment>
<name>A0ABS1MYT6_9ACTN</name>
<accession>A0ABS1MYT6</accession>
<feature type="transmembrane region" description="Helical" evidence="2">
    <location>
        <begin position="242"/>
        <end position="263"/>
    </location>
</feature>
<keyword evidence="2" id="KW-1133">Transmembrane helix</keyword>
<organism evidence="3 4">
    <name type="scientific">Streptomyces siderophoricus</name>
    <dbReference type="NCBI Taxonomy" id="2802281"/>
    <lineage>
        <taxon>Bacteria</taxon>
        <taxon>Bacillati</taxon>
        <taxon>Actinomycetota</taxon>
        <taxon>Actinomycetes</taxon>
        <taxon>Kitasatosporales</taxon>
        <taxon>Streptomycetaceae</taxon>
        <taxon>Streptomyces</taxon>
    </lineage>
</organism>
<dbReference type="EMBL" id="JAERRI010000016">
    <property type="protein sequence ID" value="MBL1092942.1"/>
    <property type="molecule type" value="Genomic_DNA"/>
</dbReference>
<feature type="region of interest" description="Disordered" evidence="1">
    <location>
        <begin position="320"/>
        <end position="380"/>
    </location>
</feature>
<keyword evidence="2" id="KW-0472">Membrane</keyword>
<feature type="compositionally biased region" description="Pro residues" evidence="1">
    <location>
        <begin position="322"/>
        <end position="336"/>
    </location>
</feature>
<gene>
    <name evidence="3" type="ORF">JK360_26825</name>
</gene>
<feature type="transmembrane region" description="Helical" evidence="2">
    <location>
        <begin position="55"/>
        <end position="75"/>
    </location>
</feature>
<feature type="transmembrane region" description="Helical" evidence="2">
    <location>
        <begin position="12"/>
        <end position="35"/>
    </location>
</feature>
<feature type="transmembrane region" description="Helical" evidence="2">
    <location>
        <begin position="123"/>
        <end position="144"/>
    </location>
</feature>
<feature type="transmembrane region" description="Helical" evidence="2">
    <location>
        <begin position="82"/>
        <end position="103"/>
    </location>
</feature>
<protein>
    <submittedName>
        <fullName evidence="3">Uncharacterized protein</fullName>
    </submittedName>
</protein>
<evidence type="ECO:0000313" key="4">
    <source>
        <dbReference type="Proteomes" id="UP000629371"/>
    </source>
</evidence>
<evidence type="ECO:0000256" key="1">
    <source>
        <dbReference type="SAM" id="MobiDB-lite"/>
    </source>
</evidence>
<dbReference type="Proteomes" id="UP000629371">
    <property type="component" value="Unassembled WGS sequence"/>
</dbReference>
<evidence type="ECO:0000256" key="2">
    <source>
        <dbReference type="SAM" id="Phobius"/>
    </source>
</evidence>
<feature type="transmembrane region" description="Helical" evidence="2">
    <location>
        <begin position="209"/>
        <end position="230"/>
    </location>
</feature>
<keyword evidence="4" id="KW-1185">Reference proteome</keyword>
<feature type="transmembrane region" description="Helical" evidence="2">
    <location>
        <begin position="165"/>
        <end position="189"/>
    </location>
</feature>
<evidence type="ECO:0000313" key="3">
    <source>
        <dbReference type="EMBL" id="MBL1092942.1"/>
    </source>
</evidence>
<proteinExistence type="predicted"/>
<feature type="transmembrane region" description="Helical" evidence="2">
    <location>
        <begin position="283"/>
        <end position="300"/>
    </location>
</feature>